<dbReference type="InterPro" id="IPR018060">
    <property type="entry name" value="HTH_AraC"/>
</dbReference>
<feature type="domain" description="HTH araC/xylS-type" evidence="4">
    <location>
        <begin position="170"/>
        <end position="268"/>
    </location>
</feature>
<dbReference type="PROSITE" id="PS01124">
    <property type="entry name" value="HTH_ARAC_FAMILY_2"/>
    <property type="match status" value="1"/>
</dbReference>
<reference evidence="5 6" key="1">
    <citation type="submission" date="2019-05" db="EMBL/GenBank/DDBJ databases">
        <title>We sequenced the genome of Paenibacillus hemerocallicola KCTC 33185 for further insight into its adaptation and study the phylogeny of Paenibacillus.</title>
        <authorList>
            <person name="Narsing Rao M.P."/>
        </authorList>
    </citation>
    <scope>NUCLEOTIDE SEQUENCE [LARGE SCALE GENOMIC DNA]</scope>
    <source>
        <strain evidence="5 6">KCTC 33185</strain>
    </source>
</reference>
<evidence type="ECO:0000256" key="1">
    <source>
        <dbReference type="ARBA" id="ARBA00023015"/>
    </source>
</evidence>
<evidence type="ECO:0000259" key="4">
    <source>
        <dbReference type="PROSITE" id="PS01124"/>
    </source>
</evidence>
<dbReference type="InterPro" id="IPR037923">
    <property type="entry name" value="HTH-like"/>
</dbReference>
<keyword evidence="6" id="KW-1185">Reference proteome</keyword>
<sequence>MTTAHLQSDFDFNVTIEHINDRQPNPHWKIERTINDTMYVIGYCRDGEALYTYNGKQVEVRRGDVLLFPKGFVRSAAANPDNPWSFISVTFDVLFQNEQSREQFDRLDIRIRSPHLYKLSHLFHELNQVWTGKRNGFSVKCRSILMDILYRVIREQDRTEYGSSRYNAIETTANHILQHYADSFSIEELARLSGLSPSHFRLLFKKIMGMTTVQYQNHIRVGKARDLLLGGHCNVTEAALAVGFQDIYYFSRLFKKLTGENPSDCISV</sequence>
<dbReference type="SMART" id="SM00342">
    <property type="entry name" value="HTH_ARAC"/>
    <property type="match status" value="1"/>
</dbReference>
<dbReference type="SUPFAM" id="SSF46689">
    <property type="entry name" value="Homeodomain-like"/>
    <property type="match status" value="2"/>
</dbReference>
<dbReference type="GO" id="GO:0043565">
    <property type="term" value="F:sequence-specific DNA binding"/>
    <property type="evidence" value="ECO:0007669"/>
    <property type="project" value="InterPro"/>
</dbReference>
<evidence type="ECO:0000313" key="5">
    <source>
        <dbReference type="EMBL" id="TNJ57645.1"/>
    </source>
</evidence>
<evidence type="ECO:0000256" key="3">
    <source>
        <dbReference type="ARBA" id="ARBA00023163"/>
    </source>
</evidence>
<dbReference type="Pfam" id="PF02311">
    <property type="entry name" value="AraC_binding"/>
    <property type="match status" value="1"/>
</dbReference>
<dbReference type="InterPro" id="IPR018062">
    <property type="entry name" value="HTH_AraC-typ_CS"/>
</dbReference>
<comment type="caution">
    <text evidence="5">The sequence shown here is derived from an EMBL/GenBank/DDBJ whole genome shotgun (WGS) entry which is preliminary data.</text>
</comment>
<dbReference type="SUPFAM" id="SSF51215">
    <property type="entry name" value="Regulatory protein AraC"/>
    <property type="match status" value="1"/>
</dbReference>
<name>A0A5C4SWK2_9BACL</name>
<evidence type="ECO:0000256" key="2">
    <source>
        <dbReference type="ARBA" id="ARBA00023125"/>
    </source>
</evidence>
<dbReference type="RefSeq" id="WP_139607589.1">
    <property type="nucleotide sequence ID" value="NZ_VDCQ01000102.1"/>
</dbReference>
<dbReference type="EMBL" id="VDCQ01000102">
    <property type="protein sequence ID" value="TNJ57645.1"/>
    <property type="molecule type" value="Genomic_DNA"/>
</dbReference>
<dbReference type="Pfam" id="PF12833">
    <property type="entry name" value="HTH_18"/>
    <property type="match status" value="1"/>
</dbReference>
<keyword evidence="2" id="KW-0238">DNA-binding</keyword>
<gene>
    <name evidence="5" type="ORF">FE784_38430</name>
</gene>
<dbReference type="PANTHER" id="PTHR43280:SF2">
    <property type="entry name" value="HTH-TYPE TRANSCRIPTIONAL REGULATOR EXSA"/>
    <property type="match status" value="1"/>
</dbReference>
<dbReference type="PROSITE" id="PS00041">
    <property type="entry name" value="HTH_ARAC_FAMILY_1"/>
    <property type="match status" value="1"/>
</dbReference>
<dbReference type="GO" id="GO:0003700">
    <property type="term" value="F:DNA-binding transcription factor activity"/>
    <property type="evidence" value="ECO:0007669"/>
    <property type="project" value="InterPro"/>
</dbReference>
<protein>
    <submittedName>
        <fullName evidence="5">AraC family transcriptional regulator</fullName>
    </submittedName>
</protein>
<dbReference type="Gene3D" id="2.60.120.10">
    <property type="entry name" value="Jelly Rolls"/>
    <property type="match status" value="1"/>
</dbReference>
<proteinExistence type="predicted"/>
<dbReference type="AlphaFoldDB" id="A0A5C4SWK2"/>
<dbReference type="InterPro" id="IPR014710">
    <property type="entry name" value="RmlC-like_jellyroll"/>
</dbReference>
<dbReference type="InterPro" id="IPR003313">
    <property type="entry name" value="AraC-bd"/>
</dbReference>
<dbReference type="Gene3D" id="1.10.10.60">
    <property type="entry name" value="Homeodomain-like"/>
    <property type="match status" value="2"/>
</dbReference>
<dbReference type="PANTHER" id="PTHR43280">
    <property type="entry name" value="ARAC-FAMILY TRANSCRIPTIONAL REGULATOR"/>
    <property type="match status" value="1"/>
</dbReference>
<dbReference type="InterPro" id="IPR009057">
    <property type="entry name" value="Homeodomain-like_sf"/>
</dbReference>
<dbReference type="OrthoDB" id="625043at2"/>
<keyword evidence="1" id="KW-0805">Transcription regulation</keyword>
<accession>A0A5C4SWK2</accession>
<keyword evidence="3" id="KW-0804">Transcription</keyword>
<dbReference type="Proteomes" id="UP000307943">
    <property type="component" value="Unassembled WGS sequence"/>
</dbReference>
<evidence type="ECO:0000313" key="6">
    <source>
        <dbReference type="Proteomes" id="UP000307943"/>
    </source>
</evidence>
<organism evidence="5 6">
    <name type="scientific">Paenibacillus hemerocallicola</name>
    <dbReference type="NCBI Taxonomy" id="1172614"/>
    <lineage>
        <taxon>Bacteria</taxon>
        <taxon>Bacillati</taxon>
        <taxon>Bacillota</taxon>
        <taxon>Bacilli</taxon>
        <taxon>Bacillales</taxon>
        <taxon>Paenibacillaceae</taxon>
        <taxon>Paenibacillus</taxon>
    </lineage>
</organism>